<protein>
    <recommendedName>
        <fullName evidence="1">Azaphilone pigments biosynthesis cluster protein L N-terminal domain-containing protein</fullName>
    </recommendedName>
</protein>
<sequence length="282" mass="31170">MADPLSMTASIVGVVGPALHGIRLLAKDLEKIKDAPKSIAALKERISSVERALVTLEKIDDKEWEALGVSEDAKLTIKRCGDSCEAFSQELKRWTRHSQGDSLNLLDRSKIGFWKQHHITSMEKELQYCQSIITQVVSIATLISSIRNAGLSQPIRDEKERQVTSAIQATTAEVVELSVRKKEIRIRGATVDDDDEDEVAEYEFASSQVSQEQKSLARSQKLLEVLLAKIQEPNISQLAAKVHQDQSINVSFGGNNYGVQMGVNNAPISTLNFGAGANHYYH</sequence>
<dbReference type="Pfam" id="PF17111">
    <property type="entry name" value="PigL_N"/>
    <property type="match status" value="1"/>
</dbReference>
<keyword evidence="3" id="KW-1185">Reference proteome</keyword>
<evidence type="ECO:0000313" key="3">
    <source>
        <dbReference type="Proteomes" id="UP001215712"/>
    </source>
</evidence>
<gene>
    <name evidence="2" type="ORF">N7493_005600</name>
</gene>
<proteinExistence type="predicted"/>
<dbReference type="AlphaFoldDB" id="A0AAD6HN00"/>
<feature type="domain" description="Azaphilone pigments biosynthesis cluster protein L N-terminal" evidence="1">
    <location>
        <begin position="2"/>
        <end position="214"/>
    </location>
</feature>
<accession>A0AAD6HN00</accession>
<evidence type="ECO:0000313" key="2">
    <source>
        <dbReference type="EMBL" id="KAJ5727780.1"/>
    </source>
</evidence>
<dbReference type="InterPro" id="IPR031348">
    <property type="entry name" value="PigL_N"/>
</dbReference>
<comment type="caution">
    <text evidence="2">The sequence shown here is derived from an EMBL/GenBank/DDBJ whole genome shotgun (WGS) entry which is preliminary data.</text>
</comment>
<dbReference type="EMBL" id="JAQJAN010000006">
    <property type="protein sequence ID" value="KAJ5727780.1"/>
    <property type="molecule type" value="Genomic_DNA"/>
</dbReference>
<evidence type="ECO:0000259" key="1">
    <source>
        <dbReference type="Pfam" id="PF17111"/>
    </source>
</evidence>
<reference evidence="2" key="1">
    <citation type="journal article" date="2023" name="IMA Fungus">
        <title>Comparative genomic study of the Penicillium genus elucidates a diverse pangenome and 15 lateral gene transfer events.</title>
        <authorList>
            <person name="Petersen C."/>
            <person name="Sorensen T."/>
            <person name="Nielsen M.R."/>
            <person name="Sondergaard T.E."/>
            <person name="Sorensen J.L."/>
            <person name="Fitzpatrick D.A."/>
            <person name="Frisvad J.C."/>
            <person name="Nielsen K.L."/>
        </authorList>
    </citation>
    <scope>NUCLEOTIDE SEQUENCE</scope>
    <source>
        <strain evidence="2">IBT 17514</strain>
    </source>
</reference>
<name>A0AAD6HN00_9EURO</name>
<dbReference type="Proteomes" id="UP001215712">
    <property type="component" value="Unassembled WGS sequence"/>
</dbReference>
<organism evidence="2 3">
    <name type="scientific">Penicillium malachiteum</name>
    <dbReference type="NCBI Taxonomy" id="1324776"/>
    <lineage>
        <taxon>Eukaryota</taxon>
        <taxon>Fungi</taxon>
        <taxon>Dikarya</taxon>
        <taxon>Ascomycota</taxon>
        <taxon>Pezizomycotina</taxon>
        <taxon>Eurotiomycetes</taxon>
        <taxon>Eurotiomycetidae</taxon>
        <taxon>Eurotiales</taxon>
        <taxon>Aspergillaceae</taxon>
        <taxon>Penicillium</taxon>
    </lineage>
</organism>
<reference evidence="2" key="2">
    <citation type="submission" date="2023-01" db="EMBL/GenBank/DDBJ databases">
        <authorList>
            <person name="Petersen C."/>
        </authorList>
    </citation>
    <scope>NUCLEOTIDE SEQUENCE</scope>
    <source>
        <strain evidence="2">IBT 17514</strain>
    </source>
</reference>